<reference evidence="4" key="1">
    <citation type="submission" date="2020-12" db="EMBL/GenBank/DDBJ databases">
        <title>Bacterial taxonomy.</title>
        <authorList>
            <person name="Pan X."/>
        </authorList>
    </citation>
    <scope>NUCLEOTIDE SEQUENCE</scope>
    <source>
        <strain evidence="4">M0105</strain>
    </source>
</reference>
<dbReference type="EC" id="1.3.1.106" evidence="4"/>
<protein>
    <submittedName>
        <fullName evidence="4">Cobalt-precorrin-6A reductase</fullName>
        <ecNumber evidence="4">1.3.1.106</ecNumber>
    </submittedName>
</protein>
<evidence type="ECO:0000256" key="3">
    <source>
        <dbReference type="ARBA" id="ARBA00023002"/>
    </source>
</evidence>
<dbReference type="UniPathway" id="UPA00148"/>
<dbReference type="NCBIfam" id="TIGR00715">
    <property type="entry name" value="precor6x_red"/>
    <property type="match status" value="1"/>
</dbReference>
<keyword evidence="2" id="KW-0169">Cobalamin biosynthesis</keyword>
<sequence length="245" mass="25718">MTARVLLLAGTNEARVLAGRLWDMPGLKVIASLAGLTDAPRLPVAETRIGGFGGADGLAVYIANHGIDAVIDATHPFARRMPWNAMAACDATGVPRLRLLRPAWEKRPGWRNVADLAEAVAALPSGARVLLTTGRGGIAPFLCRPDLRIVARSIEPAGPLPPNAVSIEERPPFSLASEVALMSSHRITDLVSKNSGGSGTAKLDAAEKLGITTVMIARPAQPAGDCAETVEDAVAWLREIVGFAR</sequence>
<evidence type="ECO:0000256" key="2">
    <source>
        <dbReference type="ARBA" id="ARBA00022573"/>
    </source>
</evidence>
<dbReference type="Pfam" id="PF02571">
    <property type="entry name" value="CbiJ"/>
    <property type="match status" value="1"/>
</dbReference>
<comment type="pathway">
    <text evidence="1">Cofactor biosynthesis; adenosylcobalamin biosynthesis.</text>
</comment>
<dbReference type="NCBIfam" id="NF005968">
    <property type="entry name" value="PRK08057.1-2"/>
    <property type="match status" value="1"/>
</dbReference>
<gene>
    <name evidence="4" type="ORF">H0I76_00560</name>
</gene>
<accession>A0A8J7M3V7</accession>
<dbReference type="AlphaFoldDB" id="A0A8J7M3V7"/>
<proteinExistence type="predicted"/>
<dbReference type="PANTHER" id="PTHR36925:SF1">
    <property type="entry name" value="COBALT-PRECORRIN-6A REDUCTASE"/>
    <property type="match status" value="1"/>
</dbReference>
<evidence type="ECO:0000256" key="1">
    <source>
        <dbReference type="ARBA" id="ARBA00004953"/>
    </source>
</evidence>
<dbReference type="RefSeq" id="WP_200605665.1">
    <property type="nucleotide sequence ID" value="NZ_JAEHHL010000001.1"/>
</dbReference>
<dbReference type="PROSITE" id="PS51014">
    <property type="entry name" value="COBK_CBIJ"/>
    <property type="match status" value="1"/>
</dbReference>
<comment type="caution">
    <text evidence="4">The sequence shown here is derived from an EMBL/GenBank/DDBJ whole genome shotgun (WGS) entry which is preliminary data.</text>
</comment>
<keyword evidence="3 4" id="KW-0560">Oxidoreductase</keyword>
<keyword evidence="5" id="KW-1185">Reference proteome</keyword>
<organism evidence="4 5">
    <name type="scientific">Thermohalobaculum xanthum</name>
    <dbReference type="NCBI Taxonomy" id="2753746"/>
    <lineage>
        <taxon>Bacteria</taxon>
        <taxon>Pseudomonadati</taxon>
        <taxon>Pseudomonadota</taxon>
        <taxon>Alphaproteobacteria</taxon>
        <taxon>Rhodobacterales</taxon>
        <taxon>Paracoccaceae</taxon>
        <taxon>Thermohalobaculum</taxon>
    </lineage>
</organism>
<dbReference type="PANTHER" id="PTHR36925">
    <property type="entry name" value="COBALT-PRECORRIN-6A REDUCTASE"/>
    <property type="match status" value="1"/>
</dbReference>
<evidence type="ECO:0000313" key="4">
    <source>
        <dbReference type="EMBL" id="MBK0397668.1"/>
    </source>
</evidence>
<dbReference type="GO" id="GO:0009236">
    <property type="term" value="P:cobalamin biosynthetic process"/>
    <property type="evidence" value="ECO:0007669"/>
    <property type="project" value="UniProtKB-UniPathway"/>
</dbReference>
<name>A0A8J7M3V7_9RHOB</name>
<dbReference type="GO" id="GO:0016994">
    <property type="term" value="F:precorrin-6A reductase activity"/>
    <property type="evidence" value="ECO:0007669"/>
    <property type="project" value="InterPro"/>
</dbReference>
<dbReference type="Proteomes" id="UP000655420">
    <property type="component" value="Unassembled WGS sequence"/>
</dbReference>
<dbReference type="EMBL" id="JAEHHL010000001">
    <property type="protein sequence ID" value="MBK0397668.1"/>
    <property type="molecule type" value="Genomic_DNA"/>
</dbReference>
<evidence type="ECO:0000313" key="5">
    <source>
        <dbReference type="Proteomes" id="UP000655420"/>
    </source>
</evidence>
<dbReference type="InterPro" id="IPR003723">
    <property type="entry name" value="Precorrin-6x_reduct"/>
</dbReference>